<dbReference type="STRING" id="9402.L5JWG2"/>
<dbReference type="EMBL" id="KB031122">
    <property type="protein sequence ID" value="ELK02633.1"/>
    <property type="molecule type" value="Genomic_DNA"/>
</dbReference>
<proteinExistence type="predicted"/>
<keyword evidence="2" id="KW-0378">Hydrolase</keyword>
<dbReference type="PANTHER" id="PTHR45983">
    <property type="entry name" value="TYROSINE PHOSPHATSE N18, PUTATIVE-RELATED"/>
    <property type="match status" value="1"/>
</dbReference>
<accession>L5JWG2</accession>
<dbReference type="EC" id="3.1.3.48" evidence="1"/>
<reference evidence="6" key="1">
    <citation type="journal article" date="2013" name="Science">
        <title>Comparative analysis of bat genomes provides insight into the evolution of flight and immunity.</title>
        <authorList>
            <person name="Zhang G."/>
            <person name="Cowled C."/>
            <person name="Shi Z."/>
            <person name="Huang Z."/>
            <person name="Bishop-Lilly K.A."/>
            <person name="Fang X."/>
            <person name="Wynne J.W."/>
            <person name="Xiong Z."/>
            <person name="Baker M.L."/>
            <person name="Zhao W."/>
            <person name="Tachedjian M."/>
            <person name="Zhu Y."/>
            <person name="Zhou P."/>
            <person name="Jiang X."/>
            <person name="Ng J."/>
            <person name="Yang L."/>
            <person name="Wu L."/>
            <person name="Xiao J."/>
            <person name="Feng Y."/>
            <person name="Chen Y."/>
            <person name="Sun X."/>
            <person name="Zhang Y."/>
            <person name="Marsh G.A."/>
            <person name="Crameri G."/>
            <person name="Broder C.C."/>
            <person name="Frey K.G."/>
            <person name="Wang L.F."/>
            <person name="Wang J."/>
        </authorList>
    </citation>
    <scope>NUCLEOTIDE SEQUENCE [LARGE SCALE GENOMIC DNA]</scope>
</reference>
<evidence type="ECO:0000256" key="4">
    <source>
        <dbReference type="SAM" id="MobiDB-lite"/>
    </source>
</evidence>
<dbReference type="GO" id="GO:0005634">
    <property type="term" value="C:nucleus"/>
    <property type="evidence" value="ECO:0007669"/>
    <property type="project" value="TreeGrafter"/>
</dbReference>
<sequence>MSGSLDAARSILEQLEARGGREGAVLAGEFYKKRKHYWAQEQKPLQIGLFCITLMFPPNFSLFNVVEMRKQLPAVVQTEEQYRFLYHTVAQMFFLALQNASLHFQNLKEIPRPPSHYSIHQHPQIRTQSTGL</sequence>
<dbReference type="GO" id="GO:0004726">
    <property type="term" value="F:non-membrane spanning protein tyrosine phosphatase activity"/>
    <property type="evidence" value="ECO:0007669"/>
    <property type="project" value="InterPro"/>
</dbReference>
<dbReference type="InterPro" id="IPR029021">
    <property type="entry name" value="Prot-tyrosine_phosphatase-like"/>
</dbReference>
<evidence type="ECO:0000256" key="2">
    <source>
        <dbReference type="ARBA" id="ARBA00022801"/>
    </source>
</evidence>
<keyword evidence="5" id="KW-0675">Receptor</keyword>
<evidence type="ECO:0000256" key="1">
    <source>
        <dbReference type="ARBA" id="ARBA00013064"/>
    </source>
</evidence>
<dbReference type="Proteomes" id="UP000010552">
    <property type="component" value="Unassembled WGS sequence"/>
</dbReference>
<dbReference type="Gene3D" id="3.90.190.10">
    <property type="entry name" value="Protein tyrosine phosphatase superfamily"/>
    <property type="match status" value="1"/>
</dbReference>
<evidence type="ECO:0000256" key="3">
    <source>
        <dbReference type="ARBA" id="ARBA00022912"/>
    </source>
</evidence>
<dbReference type="PANTHER" id="PTHR45983:SF4">
    <property type="entry name" value="TYROSINE-PROTEIN PHOSPHATASE NON-RECEPTOR TYPE 18"/>
    <property type="match status" value="1"/>
</dbReference>
<keyword evidence="6" id="KW-1185">Reference proteome</keyword>
<dbReference type="InterPro" id="IPR047170">
    <property type="entry name" value="PTN12/18/22"/>
</dbReference>
<dbReference type="GO" id="GO:0005737">
    <property type="term" value="C:cytoplasm"/>
    <property type="evidence" value="ECO:0007669"/>
    <property type="project" value="TreeGrafter"/>
</dbReference>
<name>L5JWG2_PTEAL</name>
<gene>
    <name evidence="5" type="ORF">PAL_GLEAN10022553</name>
</gene>
<feature type="region of interest" description="Disordered" evidence="4">
    <location>
        <begin position="113"/>
        <end position="132"/>
    </location>
</feature>
<evidence type="ECO:0000313" key="6">
    <source>
        <dbReference type="Proteomes" id="UP000010552"/>
    </source>
</evidence>
<keyword evidence="3" id="KW-0904">Protein phosphatase</keyword>
<protein>
    <recommendedName>
        <fullName evidence="1">protein-tyrosine-phosphatase</fullName>
        <ecNumber evidence="1">3.1.3.48</ecNumber>
    </recommendedName>
</protein>
<organism evidence="5 6">
    <name type="scientific">Pteropus alecto</name>
    <name type="common">Black flying fox</name>
    <dbReference type="NCBI Taxonomy" id="9402"/>
    <lineage>
        <taxon>Eukaryota</taxon>
        <taxon>Metazoa</taxon>
        <taxon>Chordata</taxon>
        <taxon>Craniata</taxon>
        <taxon>Vertebrata</taxon>
        <taxon>Euteleostomi</taxon>
        <taxon>Mammalia</taxon>
        <taxon>Eutheria</taxon>
        <taxon>Laurasiatheria</taxon>
        <taxon>Chiroptera</taxon>
        <taxon>Yinpterochiroptera</taxon>
        <taxon>Pteropodoidea</taxon>
        <taxon>Pteropodidae</taxon>
        <taxon>Pteropodinae</taxon>
        <taxon>Pteropus</taxon>
    </lineage>
</organism>
<dbReference type="AlphaFoldDB" id="L5JWG2"/>
<evidence type="ECO:0000313" key="5">
    <source>
        <dbReference type="EMBL" id="ELK02633.1"/>
    </source>
</evidence>
<dbReference type="InParanoid" id="L5JWG2"/>